<proteinExistence type="predicted"/>
<accession>A0A8B6HS70</accession>
<keyword evidence="1" id="KW-1133">Transmembrane helix</keyword>
<sequence>MRADPLNGLVDHASADEVAYDVMIPRGLVASSSQCRDTLLYCGTKYPTKKQCTTKSTKKECMKYCGVCTDAVTQASSSRKTTTLYQTISKETTTLQPFVITSPTSTSQYRTTNQKVSGINRLSNSVTPFLRMHGNCPCTCRHRSNWTALGSYSERQDLRIKLKGKLEKTEKNLKMTKETLSAFLRTKTSARDNRTSSVVMGTVGSIVFGSVVIFILILDLLPSYKPTRNRMTSL</sequence>
<dbReference type="Proteomes" id="UP000596742">
    <property type="component" value="Unassembled WGS sequence"/>
</dbReference>
<evidence type="ECO:0000313" key="2">
    <source>
        <dbReference type="EMBL" id="VDI83470.1"/>
    </source>
</evidence>
<keyword evidence="1" id="KW-0812">Transmembrane</keyword>
<keyword evidence="3" id="KW-1185">Reference proteome</keyword>
<evidence type="ECO:0000313" key="3">
    <source>
        <dbReference type="Proteomes" id="UP000596742"/>
    </source>
</evidence>
<protein>
    <submittedName>
        <fullName evidence="2">Uncharacterized protein</fullName>
    </submittedName>
</protein>
<name>A0A8B6HS70_MYTGA</name>
<evidence type="ECO:0000256" key="1">
    <source>
        <dbReference type="SAM" id="Phobius"/>
    </source>
</evidence>
<dbReference type="EMBL" id="UYJE01010465">
    <property type="protein sequence ID" value="VDI83470.1"/>
    <property type="molecule type" value="Genomic_DNA"/>
</dbReference>
<comment type="caution">
    <text evidence="2">The sequence shown here is derived from an EMBL/GenBank/DDBJ whole genome shotgun (WGS) entry which is preliminary data.</text>
</comment>
<gene>
    <name evidence="2" type="ORF">MGAL_10B087962</name>
</gene>
<keyword evidence="1" id="KW-0472">Membrane</keyword>
<dbReference type="OrthoDB" id="10303816at2759"/>
<organism evidence="2 3">
    <name type="scientific">Mytilus galloprovincialis</name>
    <name type="common">Mediterranean mussel</name>
    <dbReference type="NCBI Taxonomy" id="29158"/>
    <lineage>
        <taxon>Eukaryota</taxon>
        <taxon>Metazoa</taxon>
        <taxon>Spiralia</taxon>
        <taxon>Lophotrochozoa</taxon>
        <taxon>Mollusca</taxon>
        <taxon>Bivalvia</taxon>
        <taxon>Autobranchia</taxon>
        <taxon>Pteriomorphia</taxon>
        <taxon>Mytilida</taxon>
        <taxon>Mytiloidea</taxon>
        <taxon>Mytilidae</taxon>
        <taxon>Mytilinae</taxon>
        <taxon>Mytilus</taxon>
    </lineage>
</organism>
<feature type="transmembrane region" description="Helical" evidence="1">
    <location>
        <begin position="198"/>
        <end position="221"/>
    </location>
</feature>
<dbReference type="AlphaFoldDB" id="A0A8B6HS70"/>
<reference evidence="2" key="1">
    <citation type="submission" date="2018-11" db="EMBL/GenBank/DDBJ databases">
        <authorList>
            <person name="Alioto T."/>
            <person name="Alioto T."/>
        </authorList>
    </citation>
    <scope>NUCLEOTIDE SEQUENCE</scope>
</reference>